<feature type="domain" description="Thiamine pyrophosphate enzyme N-terminal TPP-binding" evidence="6">
    <location>
        <begin position="2"/>
        <end position="119"/>
    </location>
</feature>
<evidence type="ECO:0000256" key="2">
    <source>
        <dbReference type="ARBA" id="ARBA00023052"/>
    </source>
</evidence>
<keyword evidence="8" id="KW-1185">Reference proteome</keyword>
<dbReference type="CDD" id="cd00568">
    <property type="entry name" value="TPP_enzymes"/>
    <property type="match status" value="1"/>
</dbReference>
<dbReference type="InterPro" id="IPR029035">
    <property type="entry name" value="DHS-like_NAD/FAD-binding_dom"/>
</dbReference>
<evidence type="ECO:0000256" key="3">
    <source>
        <dbReference type="RuleBase" id="RU362132"/>
    </source>
</evidence>
<dbReference type="Proteomes" id="UP001306950">
    <property type="component" value="Unassembled WGS sequence"/>
</dbReference>
<comment type="caution">
    <text evidence="7">The sequence shown here is derived from an EMBL/GenBank/DDBJ whole genome shotgun (WGS) entry which is preliminary data.</text>
</comment>
<dbReference type="InterPro" id="IPR045229">
    <property type="entry name" value="TPP_enz"/>
</dbReference>
<dbReference type="EMBL" id="JAZHPZ010000008">
    <property type="protein sequence ID" value="MEF2967438.1"/>
    <property type="molecule type" value="Genomic_DNA"/>
</dbReference>
<dbReference type="InterPro" id="IPR029061">
    <property type="entry name" value="THDP-binding"/>
</dbReference>
<evidence type="ECO:0000313" key="8">
    <source>
        <dbReference type="Proteomes" id="UP001306950"/>
    </source>
</evidence>
<dbReference type="Pfam" id="PF02775">
    <property type="entry name" value="TPP_enzyme_C"/>
    <property type="match status" value="1"/>
</dbReference>
<evidence type="ECO:0000313" key="7">
    <source>
        <dbReference type="EMBL" id="MEF2967438.1"/>
    </source>
</evidence>
<dbReference type="Pfam" id="PF02776">
    <property type="entry name" value="TPP_enzyme_N"/>
    <property type="match status" value="1"/>
</dbReference>
<sequence>MRTGGEILVELLIQYGVTHIFGVPGNQLTPVYKALAKHREAIAHILARHEGGAGLMAEGYAKASGKPGVCLVSPGPGAANAYTAVLEAFTSCTPLLLITVQNNDHEQGYSARRLFHGLDHAEAFASVTKQTIVVSELEALPSAVFEAFHRIRNQTPGPVLIEIKEEILGQSTVGLESPEEDVLSLQSAGSERDEEALERAVALIKAAKRPAILAGKGVGDEEAGDLVTQLAEKIQAPIITTILSKGVVSEFHPHAAGLINSNYGKGIIEQADLLISIAPLYNQVDMRHWQISLPEKSIQIEKDPMELGQVYSSTTAILGGIADILGELLLRLDKSEFTPDPWDVQQLLENKPVYDGQHNDFSAAIIDALNGSAGPELILVNDVHVEGYPLHYDYRVHERYGYIHSPISVGIGYALPAAIGAKFAHPDKKVIVFCGDGGFLLSSPEFSTLMRYRLNIVVVIVNDHAYGTIRRRQERDCWDFTCADLANPDFRRFAGAYRCAAVTVEEVERFAEVLSEAVQREDGPFLIELVKKGGSASA</sequence>
<organism evidence="7 8">
    <name type="scientific">Paenibacillus haidiansis</name>
    <dbReference type="NCBI Taxonomy" id="1574488"/>
    <lineage>
        <taxon>Bacteria</taxon>
        <taxon>Bacillati</taxon>
        <taxon>Bacillota</taxon>
        <taxon>Bacilli</taxon>
        <taxon>Bacillales</taxon>
        <taxon>Paenibacillaceae</taxon>
        <taxon>Paenibacillus</taxon>
    </lineage>
</organism>
<evidence type="ECO:0000259" key="4">
    <source>
        <dbReference type="Pfam" id="PF00205"/>
    </source>
</evidence>
<dbReference type="InterPro" id="IPR011766">
    <property type="entry name" value="TPP_enzyme_TPP-bd"/>
</dbReference>
<dbReference type="CDD" id="cd07035">
    <property type="entry name" value="TPP_PYR_POX_like"/>
    <property type="match status" value="1"/>
</dbReference>
<dbReference type="SUPFAM" id="SSF52467">
    <property type="entry name" value="DHS-like NAD/FAD-binding domain"/>
    <property type="match status" value="1"/>
</dbReference>
<name>A0ABU7VVN0_9BACL</name>
<comment type="similarity">
    <text evidence="1 3">Belongs to the TPP enzyme family.</text>
</comment>
<dbReference type="InterPro" id="IPR012001">
    <property type="entry name" value="Thiamin_PyroP_enz_TPP-bd_dom"/>
</dbReference>
<dbReference type="InterPro" id="IPR000399">
    <property type="entry name" value="TPP-bd_CS"/>
</dbReference>
<dbReference type="InterPro" id="IPR012000">
    <property type="entry name" value="Thiamin_PyroP_enz_cen_dom"/>
</dbReference>
<dbReference type="PANTHER" id="PTHR18968">
    <property type="entry name" value="THIAMINE PYROPHOSPHATE ENZYMES"/>
    <property type="match status" value="1"/>
</dbReference>
<evidence type="ECO:0000259" key="6">
    <source>
        <dbReference type="Pfam" id="PF02776"/>
    </source>
</evidence>
<dbReference type="RefSeq" id="WP_331847657.1">
    <property type="nucleotide sequence ID" value="NZ_JAZHPZ010000008.1"/>
</dbReference>
<dbReference type="Gene3D" id="3.40.50.970">
    <property type="match status" value="2"/>
</dbReference>
<protein>
    <submittedName>
        <fullName evidence="7">Thiamine pyrophosphate-binding protein</fullName>
    </submittedName>
</protein>
<reference evidence="7 8" key="1">
    <citation type="submission" date="2024-02" db="EMBL/GenBank/DDBJ databases">
        <title>A nitrogen-fixing paenibacillus bacterium.</title>
        <authorList>
            <person name="Zhang W.L."/>
            <person name="Chen S.F."/>
        </authorList>
    </citation>
    <scope>NUCLEOTIDE SEQUENCE [LARGE SCALE GENOMIC DNA]</scope>
    <source>
        <strain evidence="7 8">M1</strain>
    </source>
</reference>
<dbReference type="Pfam" id="PF00205">
    <property type="entry name" value="TPP_enzyme_M"/>
    <property type="match status" value="1"/>
</dbReference>
<evidence type="ECO:0000256" key="1">
    <source>
        <dbReference type="ARBA" id="ARBA00007812"/>
    </source>
</evidence>
<gene>
    <name evidence="7" type="ORF">V3851_16550</name>
</gene>
<feature type="domain" description="Thiamine pyrophosphate enzyme TPP-binding" evidence="5">
    <location>
        <begin position="392"/>
        <end position="528"/>
    </location>
</feature>
<feature type="domain" description="Thiamine pyrophosphate enzyme central" evidence="4">
    <location>
        <begin position="197"/>
        <end position="328"/>
    </location>
</feature>
<keyword evidence="2 3" id="KW-0786">Thiamine pyrophosphate</keyword>
<accession>A0ABU7VVN0</accession>
<dbReference type="PANTHER" id="PTHR18968:SF167">
    <property type="entry name" value="ACETOLACTATE SYNTHASE LARGE SUBUNIT ILVB2-RELATED"/>
    <property type="match status" value="1"/>
</dbReference>
<dbReference type="SUPFAM" id="SSF52518">
    <property type="entry name" value="Thiamin diphosphate-binding fold (THDP-binding)"/>
    <property type="match status" value="2"/>
</dbReference>
<proteinExistence type="inferred from homology"/>
<dbReference type="Gene3D" id="3.40.50.1220">
    <property type="entry name" value="TPP-binding domain"/>
    <property type="match status" value="1"/>
</dbReference>
<evidence type="ECO:0000259" key="5">
    <source>
        <dbReference type="Pfam" id="PF02775"/>
    </source>
</evidence>
<dbReference type="PROSITE" id="PS00187">
    <property type="entry name" value="TPP_ENZYMES"/>
    <property type="match status" value="1"/>
</dbReference>